<dbReference type="Proteomes" id="UP000004995">
    <property type="component" value="Unassembled WGS sequence"/>
</dbReference>
<protein>
    <submittedName>
        <fullName evidence="1">Uncharacterized protein</fullName>
    </submittedName>
</protein>
<sequence length="31" mass="3444">MLLPLAPFCLSFYHTGCKGSMWLGIVDFPKA</sequence>
<keyword evidence="2" id="KW-1185">Reference proteome</keyword>
<reference evidence="2" key="1">
    <citation type="journal article" date="2012" name="Nat. Biotechnol.">
        <title>Reference genome sequence of the model plant Setaria.</title>
        <authorList>
            <person name="Bennetzen J.L."/>
            <person name="Schmutz J."/>
            <person name="Wang H."/>
            <person name="Percifield R."/>
            <person name="Hawkins J."/>
            <person name="Pontaroli A.C."/>
            <person name="Estep M."/>
            <person name="Feng L."/>
            <person name="Vaughn J.N."/>
            <person name="Grimwood J."/>
            <person name="Jenkins J."/>
            <person name="Barry K."/>
            <person name="Lindquist E."/>
            <person name="Hellsten U."/>
            <person name="Deshpande S."/>
            <person name="Wang X."/>
            <person name="Wu X."/>
            <person name="Mitros T."/>
            <person name="Triplett J."/>
            <person name="Yang X."/>
            <person name="Ye C.Y."/>
            <person name="Mauro-Herrera M."/>
            <person name="Wang L."/>
            <person name="Li P."/>
            <person name="Sharma M."/>
            <person name="Sharma R."/>
            <person name="Ronald P.C."/>
            <person name="Panaud O."/>
            <person name="Kellogg E.A."/>
            <person name="Brutnell T.P."/>
            <person name="Doust A.N."/>
            <person name="Tuskan G.A."/>
            <person name="Rokhsar D."/>
            <person name="Devos K.M."/>
        </authorList>
    </citation>
    <scope>NUCLEOTIDE SEQUENCE [LARGE SCALE GENOMIC DNA]</scope>
    <source>
        <strain evidence="2">cv. Yugu1</strain>
    </source>
</reference>
<dbReference type="Gramene" id="KQL15629">
    <property type="protein sequence ID" value="KQL15629"/>
    <property type="gene ID" value="SETIT_025480mg"/>
</dbReference>
<name>K3ZFX8_SETIT</name>
<dbReference type="InParanoid" id="K3ZFX8"/>
<dbReference type="EnsemblPlants" id="KQL15629">
    <property type="protein sequence ID" value="KQL15629"/>
    <property type="gene ID" value="SETIT_025480mg"/>
</dbReference>
<dbReference type="HOGENOM" id="CLU_3400088_0_0_1"/>
<accession>K3ZFX8</accession>
<organism evidence="1 2">
    <name type="scientific">Setaria italica</name>
    <name type="common">Foxtail millet</name>
    <name type="synonym">Panicum italicum</name>
    <dbReference type="NCBI Taxonomy" id="4555"/>
    <lineage>
        <taxon>Eukaryota</taxon>
        <taxon>Viridiplantae</taxon>
        <taxon>Streptophyta</taxon>
        <taxon>Embryophyta</taxon>
        <taxon>Tracheophyta</taxon>
        <taxon>Spermatophyta</taxon>
        <taxon>Magnoliopsida</taxon>
        <taxon>Liliopsida</taxon>
        <taxon>Poales</taxon>
        <taxon>Poaceae</taxon>
        <taxon>PACMAD clade</taxon>
        <taxon>Panicoideae</taxon>
        <taxon>Panicodae</taxon>
        <taxon>Paniceae</taxon>
        <taxon>Cenchrinae</taxon>
        <taxon>Setaria</taxon>
    </lineage>
</organism>
<evidence type="ECO:0000313" key="2">
    <source>
        <dbReference type="Proteomes" id="UP000004995"/>
    </source>
</evidence>
<evidence type="ECO:0000313" key="1">
    <source>
        <dbReference type="EnsemblPlants" id="KQL15629"/>
    </source>
</evidence>
<dbReference type="EMBL" id="AGNK02001746">
    <property type="status" value="NOT_ANNOTATED_CDS"/>
    <property type="molecule type" value="Genomic_DNA"/>
</dbReference>
<dbReference type="AlphaFoldDB" id="K3ZFX8"/>
<proteinExistence type="predicted"/>
<reference evidence="1" key="2">
    <citation type="submission" date="2018-08" db="UniProtKB">
        <authorList>
            <consortium name="EnsemblPlants"/>
        </authorList>
    </citation>
    <scope>IDENTIFICATION</scope>
    <source>
        <strain evidence="1">Yugu1</strain>
    </source>
</reference>